<dbReference type="Pfam" id="PF05036">
    <property type="entry name" value="SPOR"/>
    <property type="match status" value="1"/>
</dbReference>
<comment type="similarity">
    <text evidence="4 5">Belongs to the RlpA family.</text>
</comment>
<dbReference type="PANTHER" id="PTHR34183">
    <property type="entry name" value="ENDOLYTIC PEPTIDOGLYCAN TRANSGLYCOSYLASE RLPA"/>
    <property type="match status" value="1"/>
</dbReference>
<dbReference type="HAMAP" id="MF_02071">
    <property type="entry name" value="RlpA"/>
    <property type="match status" value="1"/>
</dbReference>
<dbReference type="GO" id="GO:0042834">
    <property type="term" value="F:peptidoglycan binding"/>
    <property type="evidence" value="ECO:0007669"/>
    <property type="project" value="InterPro"/>
</dbReference>
<accession>A0A892ZNP5</accession>
<dbReference type="InterPro" id="IPR036908">
    <property type="entry name" value="RlpA-like_sf"/>
</dbReference>
<keyword evidence="8" id="KW-1185">Reference proteome</keyword>
<dbReference type="EMBL" id="CP069798">
    <property type="protein sequence ID" value="QRQ83244.1"/>
    <property type="molecule type" value="Genomic_DNA"/>
</dbReference>
<dbReference type="PROSITE" id="PS51724">
    <property type="entry name" value="SPOR"/>
    <property type="match status" value="1"/>
</dbReference>
<dbReference type="Pfam" id="PF03330">
    <property type="entry name" value="DPBB_1"/>
    <property type="match status" value="1"/>
</dbReference>
<feature type="domain" description="SPOR" evidence="6">
    <location>
        <begin position="162"/>
        <end position="234"/>
    </location>
</feature>
<dbReference type="GO" id="GO:0000270">
    <property type="term" value="P:peptidoglycan metabolic process"/>
    <property type="evidence" value="ECO:0007669"/>
    <property type="project" value="UniProtKB-UniRule"/>
</dbReference>
<dbReference type="InterPro" id="IPR034718">
    <property type="entry name" value="RlpA"/>
</dbReference>
<evidence type="ECO:0000259" key="6">
    <source>
        <dbReference type="PROSITE" id="PS51724"/>
    </source>
</evidence>
<dbReference type="SUPFAM" id="SSF50685">
    <property type="entry name" value="Barwin-like endoglucanases"/>
    <property type="match status" value="1"/>
</dbReference>
<gene>
    <name evidence="4" type="primary">rlpA</name>
    <name evidence="7" type="ORF">JQU52_02430</name>
</gene>
<dbReference type="KEGG" id="ptes:JQU52_02430"/>
<protein>
    <recommendedName>
        <fullName evidence="4">Endolytic peptidoglycan transglycosylase RlpA</fullName>
        <ecNumber evidence="4">4.2.2.-</ecNumber>
    </recommendedName>
</protein>
<dbReference type="AlphaFoldDB" id="A0A892ZNP5"/>
<comment type="function">
    <text evidence="4">Lytic transglycosylase with a strong preference for naked glycan strands that lack stem peptides.</text>
</comment>
<evidence type="ECO:0000256" key="2">
    <source>
        <dbReference type="ARBA" id="ARBA00023239"/>
    </source>
</evidence>
<evidence type="ECO:0000256" key="4">
    <source>
        <dbReference type="HAMAP-Rule" id="MF_02071"/>
    </source>
</evidence>
<keyword evidence="1" id="KW-0732">Signal</keyword>
<evidence type="ECO:0000256" key="5">
    <source>
        <dbReference type="RuleBase" id="RU003495"/>
    </source>
</evidence>
<dbReference type="InterPro" id="IPR007730">
    <property type="entry name" value="SPOR-like_dom"/>
</dbReference>
<proteinExistence type="inferred from homology"/>
<sequence>MSPAVAETARLTAPVYHGNINATLTPNAAVKAEQLHRSANLSYKVAGTRYYPLRKVADFSQEGRASWYGPKFHGRKTSSGERYDMNMMTAAHPTLPIPSYAKVTNLANGKEVVVRINDRGPFHGNRAIDVSRAAAQKLGFINAGTARVRIEQIVPGQTQQAQAARGNIYVDLQRFNNLKDAQTYLTQTSRHLQQGSGEQKAIMVKQKDGYVVRMGPFQQQDRANSMKEAVLTAL</sequence>
<dbReference type="GO" id="GO:0008932">
    <property type="term" value="F:lytic endotransglycosylase activity"/>
    <property type="evidence" value="ECO:0007669"/>
    <property type="project" value="UniProtKB-UniRule"/>
</dbReference>
<dbReference type="NCBIfam" id="TIGR00413">
    <property type="entry name" value="rlpA"/>
    <property type="match status" value="1"/>
</dbReference>
<organism evidence="7 8">
    <name type="scientific">Paralysiella testudinis</name>
    <dbReference type="NCBI Taxonomy" id="2809020"/>
    <lineage>
        <taxon>Bacteria</taxon>
        <taxon>Pseudomonadati</taxon>
        <taxon>Pseudomonadota</taxon>
        <taxon>Betaproteobacteria</taxon>
        <taxon>Neisseriales</taxon>
        <taxon>Neisseriaceae</taxon>
        <taxon>Paralysiella</taxon>
    </lineage>
</organism>
<dbReference type="EC" id="4.2.2.-" evidence="4"/>
<keyword evidence="3 4" id="KW-0961">Cell wall biogenesis/degradation</keyword>
<evidence type="ECO:0000313" key="7">
    <source>
        <dbReference type="EMBL" id="QRQ83244.1"/>
    </source>
</evidence>
<dbReference type="InterPro" id="IPR012997">
    <property type="entry name" value="RplA"/>
</dbReference>
<reference evidence="7" key="1">
    <citation type="submission" date="2021-02" db="EMBL/GenBank/DDBJ databases">
        <title>Neisseriaceae sp. 26B isolated from the cloaca of a Common Toad-headed Turtle (Mesoclemmys nasuta).</title>
        <authorList>
            <person name="Spergser J."/>
            <person name="Busse H.-J."/>
        </authorList>
    </citation>
    <scope>NUCLEOTIDE SEQUENCE</scope>
    <source>
        <strain evidence="7">26B</strain>
    </source>
</reference>
<evidence type="ECO:0000256" key="1">
    <source>
        <dbReference type="ARBA" id="ARBA00022729"/>
    </source>
</evidence>
<dbReference type="Gene3D" id="2.40.40.10">
    <property type="entry name" value="RlpA-like domain"/>
    <property type="match status" value="1"/>
</dbReference>
<dbReference type="GO" id="GO:0071555">
    <property type="term" value="P:cell wall organization"/>
    <property type="evidence" value="ECO:0007669"/>
    <property type="project" value="UniProtKB-KW"/>
</dbReference>
<dbReference type="FunFam" id="2.40.40.10:FF:000003">
    <property type="entry name" value="Endolytic peptidoglycan transglycosylase RlpA"/>
    <property type="match status" value="1"/>
</dbReference>
<evidence type="ECO:0000256" key="3">
    <source>
        <dbReference type="ARBA" id="ARBA00023316"/>
    </source>
</evidence>
<dbReference type="CDD" id="cd22268">
    <property type="entry name" value="DPBB_RlpA-like"/>
    <property type="match status" value="1"/>
</dbReference>
<dbReference type="Proteomes" id="UP000653156">
    <property type="component" value="Chromosome"/>
</dbReference>
<dbReference type="InterPro" id="IPR009009">
    <property type="entry name" value="RlpA-like_DPBB"/>
</dbReference>
<name>A0A892ZNP5_9NEIS</name>
<keyword evidence="2 4" id="KW-0456">Lyase</keyword>
<evidence type="ECO:0000313" key="8">
    <source>
        <dbReference type="Proteomes" id="UP000653156"/>
    </source>
</evidence>
<dbReference type="PANTHER" id="PTHR34183:SF1">
    <property type="entry name" value="ENDOLYTIC PEPTIDOGLYCAN TRANSGLYCOSYLASE RLPA"/>
    <property type="match status" value="1"/>
</dbReference>